<protein>
    <submittedName>
        <fullName evidence="2">Uncharacterized protein</fullName>
    </submittedName>
</protein>
<keyword evidence="3" id="KW-1185">Reference proteome</keyword>
<gene>
    <name evidence="2" type="ORF">Fot_56510</name>
</gene>
<dbReference type="AlphaFoldDB" id="A0ABD1NZQ9"/>
<feature type="transmembrane region" description="Helical" evidence="1">
    <location>
        <begin position="57"/>
        <end position="78"/>
    </location>
</feature>
<accession>A0ABD1NZQ9</accession>
<organism evidence="2 3">
    <name type="scientific">Forsythia ovata</name>
    <dbReference type="NCBI Taxonomy" id="205694"/>
    <lineage>
        <taxon>Eukaryota</taxon>
        <taxon>Viridiplantae</taxon>
        <taxon>Streptophyta</taxon>
        <taxon>Embryophyta</taxon>
        <taxon>Tracheophyta</taxon>
        <taxon>Spermatophyta</taxon>
        <taxon>Magnoliopsida</taxon>
        <taxon>eudicotyledons</taxon>
        <taxon>Gunneridae</taxon>
        <taxon>Pentapetalae</taxon>
        <taxon>asterids</taxon>
        <taxon>lamiids</taxon>
        <taxon>Lamiales</taxon>
        <taxon>Oleaceae</taxon>
        <taxon>Forsythieae</taxon>
        <taxon>Forsythia</taxon>
    </lineage>
</organism>
<reference evidence="3" key="1">
    <citation type="submission" date="2024-07" db="EMBL/GenBank/DDBJ databases">
        <title>Two chromosome-level genome assemblies of Korean endemic species Abeliophyllum distichum and Forsythia ovata (Oleaceae).</title>
        <authorList>
            <person name="Jang H."/>
        </authorList>
    </citation>
    <scope>NUCLEOTIDE SEQUENCE [LARGE SCALE GENOMIC DNA]</scope>
</reference>
<dbReference type="Proteomes" id="UP001604277">
    <property type="component" value="Unassembled WGS sequence"/>
</dbReference>
<keyword evidence="1" id="KW-1133">Transmembrane helix</keyword>
<name>A0ABD1NZQ9_9LAMI</name>
<keyword evidence="1" id="KW-0472">Membrane</keyword>
<evidence type="ECO:0000256" key="1">
    <source>
        <dbReference type="SAM" id="Phobius"/>
    </source>
</evidence>
<sequence length="121" mass="13733">MCDVDGTLSGDSCPNFMFHKELEHRFAEDDDRWKGSSERGSAQILLIRKTDLNGTHLAFFSMVAALGVAAALVVFFLARELDPIELHQLRPEFVAFVLGCRDQAYRLFHHRPVELRGSNKK</sequence>
<comment type="caution">
    <text evidence="2">The sequence shown here is derived from an EMBL/GenBank/DDBJ whole genome shotgun (WGS) entry which is preliminary data.</text>
</comment>
<evidence type="ECO:0000313" key="3">
    <source>
        <dbReference type="Proteomes" id="UP001604277"/>
    </source>
</evidence>
<dbReference type="EMBL" id="JBFOLJ010000045">
    <property type="protein sequence ID" value="KAL2457099.1"/>
    <property type="molecule type" value="Genomic_DNA"/>
</dbReference>
<keyword evidence="1" id="KW-0812">Transmembrane</keyword>
<proteinExistence type="predicted"/>
<evidence type="ECO:0000313" key="2">
    <source>
        <dbReference type="EMBL" id="KAL2457099.1"/>
    </source>
</evidence>